<protein>
    <submittedName>
        <fullName evidence="5">Amino acid ABC transporter substrate-binding protein</fullName>
    </submittedName>
</protein>
<dbReference type="EMBL" id="BSTJ01000004">
    <property type="protein sequence ID" value="GLY75667.1"/>
    <property type="molecule type" value="Genomic_DNA"/>
</dbReference>
<dbReference type="Gene3D" id="3.40.190.10">
    <property type="entry name" value="Periplasmic binding protein-like II"/>
    <property type="match status" value="2"/>
</dbReference>
<feature type="chain" id="PRO_5040984604" evidence="2">
    <location>
        <begin position="22"/>
        <end position="273"/>
    </location>
</feature>
<dbReference type="SUPFAM" id="SSF53850">
    <property type="entry name" value="Periplasmic binding protein-like II"/>
    <property type="match status" value="1"/>
</dbReference>
<dbReference type="AlphaFoldDB" id="A0A9W6VQP4"/>
<feature type="domain" description="Solute-binding protein family 3/N-terminal" evidence="3">
    <location>
        <begin position="37"/>
        <end position="255"/>
    </location>
</feature>
<gene>
    <name evidence="5" type="ORF">Airi01_039340</name>
</gene>
<dbReference type="Proteomes" id="UP001165135">
    <property type="component" value="Unassembled WGS sequence"/>
</dbReference>
<dbReference type="GO" id="GO:0015276">
    <property type="term" value="F:ligand-gated monoatomic ion channel activity"/>
    <property type="evidence" value="ECO:0007669"/>
    <property type="project" value="InterPro"/>
</dbReference>
<dbReference type="PANTHER" id="PTHR35936">
    <property type="entry name" value="MEMBRANE-BOUND LYTIC MUREIN TRANSGLYCOSYLASE F"/>
    <property type="match status" value="1"/>
</dbReference>
<name>A0A9W6VQP4_9ACTN</name>
<dbReference type="PROSITE" id="PS51257">
    <property type="entry name" value="PROKAR_LIPOPROTEIN"/>
    <property type="match status" value="1"/>
</dbReference>
<feature type="domain" description="Ionotropic glutamate receptor C-terminal" evidence="4">
    <location>
        <begin position="37"/>
        <end position="254"/>
    </location>
</feature>
<dbReference type="Pfam" id="PF00497">
    <property type="entry name" value="SBP_bac_3"/>
    <property type="match status" value="1"/>
</dbReference>
<dbReference type="InterPro" id="IPR001638">
    <property type="entry name" value="Solute-binding_3/MltF_N"/>
</dbReference>
<dbReference type="GO" id="GO:0016020">
    <property type="term" value="C:membrane"/>
    <property type="evidence" value="ECO:0007669"/>
    <property type="project" value="InterPro"/>
</dbReference>
<evidence type="ECO:0000256" key="1">
    <source>
        <dbReference type="ARBA" id="ARBA00022729"/>
    </source>
</evidence>
<sequence length="273" mass="28529">MFRTRLLAVGVAAALSLTACGGGSSKDDRYGLETAGTIEAAVSTDQPPFATASKGGAPQGYIVDITNEVARRLGLKVSYKASTVPAALQGLTSGQYDLAASGLGVTAERQKQVAFTKALYWSTTAVVTRKDESATKVTDFGGKKVGVVTGTVQEAFIEQKMTGAREVKFANQNAAVSQLLSGNLDAFVVGGPDAEAYLKQYQKLKIAVSAPVDHPTSMAVQKKNTKLLGAVDAQVAAMVGDGTFLRIYKKWFTEAPADGLVSAWPALKSQLGS</sequence>
<dbReference type="InterPro" id="IPR001320">
    <property type="entry name" value="Iontro_rcpt_C"/>
</dbReference>
<evidence type="ECO:0000256" key="2">
    <source>
        <dbReference type="SAM" id="SignalP"/>
    </source>
</evidence>
<feature type="signal peptide" evidence="2">
    <location>
        <begin position="1"/>
        <end position="21"/>
    </location>
</feature>
<evidence type="ECO:0000313" key="6">
    <source>
        <dbReference type="Proteomes" id="UP001165135"/>
    </source>
</evidence>
<organism evidence="5 6">
    <name type="scientific">Actinoallomurus iriomotensis</name>
    <dbReference type="NCBI Taxonomy" id="478107"/>
    <lineage>
        <taxon>Bacteria</taxon>
        <taxon>Bacillati</taxon>
        <taxon>Actinomycetota</taxon>
        <taxon>Actinomycetes</taxon>
        <taxon>Streptosporangiales</taxon>
        <taxon>Thermomonosporaceae</taxon>
        <taxon>Actinoallomurus</taxon>
    </lineage>
</organism>
<accession>A0A9W6VQP4</accession>
<dbReference type="SMART" id="SM00079">
    <property type="entry name" value="PBPe"/>
    <property type="match status" value="1"/>
</dbReference>
<proteinExistence type="predicted"/>
<dbReference type="PANTHER" id="PTHR35936:SF17">
    <property type="entry name" value="ARGININE-BINDING EXTRACELLULAR PROTEIN ARTP"/>
    <property type="match status" value="1"/>
</dbReference>
<reference evidence="5" key="1">
    <citation type="submission" date="2023-03" db="EMBL/GenBank/DDBJ databases">
        <title>Actinoallomurus iriomotensis NBRC 103681.</title>
        <authorList>
            <person name="Ichikawa N."/>
            <person name="Sato H."/>
            <person name="Tonouchi N."/>
        </authorList>
    </citation>
    <scope>NUCLEOTIDE SEQUENCE</scope>
    <source>
        <strain evidence="5">NBRC 103681</strain>
    </source>
</reference>
<evidence type="ECO:0000259" key="4">
    <source>
        <dbReference type="SMART" id="SM00079"/>
    </source>
</evidence>
<keyword evidence="1 2" id="KW-0732">Signal</keyword>
<dbReference type="CDD" id="cd13530">
    <property type="entry name" value="PBP2_peptides_like"/>
    <property type="match status" value="1"/>
</dbReference>
<evidence type="ECO:0000259" key="3">
    <source>
        <dbReference type="SMART" id="SM00062"/>
    </source>
</evidence>
<comment type="caution">
    <text evidence="5">The sequence shown here is derived from an EMBL/GenBank/DDBJ whole genome shotgun (WGS) entry which is preliminary data.</text>
</comment>
<dbReference type="SMART" id="SM00062">
    <property type="entry name" value="PBPb"/>
    <property type="match status" value="1"/>
</dbReference>
<evidence type="ECO:0000313" key="5">
    <source>
        <dbReference type="EMBL" id="GLY75667.1"/>
    </source>
</evidence>
<dbReference type="RefSeq" id="WP_285622960.1">
    <property type="nucleotide sequence ID" value="NZ_BSTJ01000004.1"/>
</dbReference>